<dbReference type="STRING" id="37928.SAMN04489742_0924"/>
<keyword evidence="3 9" id="KW-0418">Kinase</keyword>
<keyword evidence="2 5" id="KW-0547">Nucleotide-binding</keyword>
<dbReference type="GO" id="GO:0005524">
    <property type="term" value="F:ATP binding"/>
    <property type="evidence" value="ECO:0007669"/>
    <property type="project" value="UniProtKB-UniRule"/>
</dbReference>
<dbReference type="AlphaFoldDB" id="A0A1H1AGW0"/>
<reference evidence="9 10" key="1">
    <citation type="submission" date="2016-10" db="EMBL/GenBank/DDBJ databases">
        <authorList>
            <person name="de Groot N.N."/>
        </authorList>
    </citation>
    <scope>NUCLEOTIDE SEQUENCE [LARGE SCALE GENOMIC DNA]</scope>
    <source>
        <strain evidence="9 10">DSM 20117</strain>
    </source>
</reference>
<keyword evidence="7" id="KW-0472">Membrane</keyword>
<organism evidence="9 10">
    <name type="scientific">Crystallibacter crystallopoietes</name>
    <dbReference type="NCBI Taxonomy" id="37928"/>
    <lineage>
        <taxon>Bacteria</taxon>
        <taxon>Bacillati</taxon>
        <taxon>Actinomycetota</taxon>
        <taxon>Actinomycetes</taxon>
        <taxon>Micrococcales</taxon>
        <taxon>Micrococcaceae</taxon>
        <taxon>Crystallibacter</taxon>
    </lineage>
</organism>
<evidence type="ECO:0000256" key="2">
    <source>
        <dbReference type="ARBA" id="ARBA00022741"/>
    </source>
</evidence>
<keyword evidence="10" id="KW-1185">Reference proteome</keyword>
<feature type="transmembrane region" description="Helical" evidence="7">
    <location>
        <begin position="393"/>
        <end position="414"/>
    </location>
</feature>
<evidence type="ECO:0000256" key="7">
    <source>
        <dbReference type="SAM" id="Phobius"/>
    </source>
</evidence>
<evidence type="ECO:0000313" key="9">
    <source>
        <dbReference type="EMBL" id="SDQ38983.1"/>
    </source>
</evidence>
<sequence length="446" mass="46866">MTAKDGVFATRTPPGTTGNLMTDHLVPGIPDTLLGGRYRVGPVIGIGGMSTVYRAVDEVLGREVALKVYRPDPVDPERLRWHQEEIATLARLNHPGLVTLYDAGSSPFDGGTVSWLVMELIPGVDLGRYLDAGPLDYLETARLGAELASALHYIHRRNIVHRDVKPGNIVMARYFDDEAPHPKLADFGIARMINGTPLASSGTTLGTAGYLSPEQVTGAAVGAPSDVYSLGLVLLQCLTGELEYPGPPLASARARLVRPPRIPKNLGPVLAGLLEAMTAKDPRHRPVAVEAAQALRKVSGSEAPSAGAGSGAVAAAMPSAATRLGAEPPTAHLALPVLKTSLMTNATQGLPWRELPERPARQPAPVNGLERSARAGSTVVRTRGKRKPPMLQLGLAAAALLLLVAALIFGAVIATSGRSIPAQTPAPAVPAELDEHLQQLEESLTP</sequence>
<name>A0A1H1AGW0_9MICC</name>
<dbReference type="OrthoDB" id="9762169at2"/>
<dbReference type="PANTHER" id="PTHR43289:SF34">
    <property type="entry name" value="SERINE_THREONINE-PROTEIN KINASE YBDM-RELATED"/>
    <property type="match status" value="1"/>
</dbReference>
<evidence type="ECO:0000313" key="10">
    <source>
        <dbReference type="Proteomes" id="UP000181917"/>
    </source>
</evidence>
<dbReference type="Gene3D" id="3.30.200.20">
    <property type="entry name" value="Phosphorylase Kinase, domain 1"/>
    <property type="match status" value="1"/>
</dbReference>
<dbReference type="InterPro" id="IPR011009">
    <property type="entry name" value="Kinase-like_dom_sf"/>
</dbReference>
<dbReference type="Proteomes" id="UP000181917">
    <property type="component" value="Unassembled WGS sequence"/>
</dbReference>
<evidence type="ECO:0000259" key="8">
    <source>
        <dbReference type="PROSITE" id="PS50011"/>
    </source>
</evidence>
<dbReference type="CDD" id="cd14014">
    <property type="entry name" value="STKc_PknB_like"/>
    <property type="match status" value="1"/>
</dbReference>
<feature type="region of interest" description="Disordered" evidence="6">
    <location>
        <begin position="352"/>
        <end position="383"/>
    </location>
</feature>
<proteinExistence type="predicted"/>
<dbReference type="InterPro" id="IPR000719">
    <property type="entry name" value="Prot_kinase_dom"/>
</dbReference>
<keyword evidence="4 5" id="KW-0067">ATP-binding</keyword>
<accession>A0A1H1AGW0</accession>
<dbReference type="PROSITE" id="PS00108">
    <property type="entry name" value="PROTEIN_KINASE_ST"/>
    <property type="match status" value="1"/>
</dbReference>
<dbReference type="InterPro" id="IPR017441">
    <property type="entry name" value="Protein_kinase_ATP_BS"/>
</dbReference>
<dbReference type="GO" id="GO:0004674">
    <property type="term" value="F:protein serine/threonine kinase activity"/>
    <property type="evidence" value="ECO:0007669"/>
    <property type="project" value="UniProtKB-KW"/>
</dbReference>
<evidence type="ECO:0000256" key="5">
    <source>
        <dbReference type="PROSITE-ProRule" id="PRU10141"/>
    </source>
</evidence>
<feature type="domain" description="Protein kinase" evidence="8">
    <location>
        <begin position="38"/>
        <end position="298"/>
    </location>
</feature>
<dbReference type="RefSeq" id="WP_083339570.1">
    <property type="nucleotide sequence ID" value="NZ_CP018863.1"/>
</dbReference>
<feature type="binding site" evidence="5">
    <location>
        <position position="67"/>
    </location>
    <ligand>
        <name>ATP</name>
        <dbReference type="ChEBI" id="CHEBI:30616"/>
    </ligand>
</feature>
<dbReference type="Pfam" id="PF00069">
    <property type="entry name" value="Pkinase"/>
    <property type="match status" value="1"/>
</dbReference>
<dbReference type="PROSITE" id="PS50011">
    <property type="entry name" value="PROTEIN_KINASE_DOM"/>
    <property type="match status" value="1"/>
</dbReference>
<dbReference type="PROSITE" id="PS00107">
    <property type="entry name" value="PROTEIN_KINASE_ATP"/>
    <property type="match status" value="1"/>
</dbReference>
<gene>
    <name evidence="9" type="ORF">SAMN04489742_0924</name>
</gene>
<evidence type="ECO:0000256" key="6">
    <source>
        <dbReference type="SAM" id="MobiDB-lite"/>
    </source>
</evidence>
<keyword evidence="1" id="KW-0808">Transferase</keyword>
<dbReference type="SMART" id="SM00220">
    <property type="entry name" value="S_TKc"/>
    <property type="match status" value="1"/>
</dbReference>
<evidence type="ECO:0000256" key="1">
    <source>
        <dbReference type="ARBA" id="ARBA00022679"/>
    </source>
</evidence>
<keyword evidence="7" id="KW-1133">Transmembrane helix</keyword>
<dbReference type="EMBL" id="FNKH01000002">
    <property type="protein sequence ID" value="SDQ38983.1"/>
    <property type="molecule type" value="Genomic_DNA"/>
</dbReference>
<dbReference type="SUPFAM" id="SSF56112">
    <property type="entry name" value="Protein kinase-like (PK-like)"/>
    <property type="match status" value="1"/>
</dbReference>
<dbReference type="InterPro" id="IPR008271">
    <property type="entry name" value="Ser/Thr_kinase_AS"/>
</dbReference>
<dbReference type="PANTHER" id="PTHR43289">
    <property type="entry name" value="MITOGEN-ACTIVATED PROTEIN KINASE KINASE KINASE 20-RELATED"/>
    <property type="match status" value="1"/>
</dbReference>
<dbReference type="Gene3D" id="1.10.510.10">
    <property type="entry name" value="Transferase(Phosphotransferase) domain 1"/>
    <property type="match status" value="1"/>
</dbReference>
<evidence type="ECO:0000256" key="3">
    <source>
        <dbReference type="ARBA" id="ARBA00022777"/>
    </source>
</evidence>
<keyword evidence="9" id="KW-0723">Serine/threonine-protein kinase</keyword>
<evidence type="ECO:0000256" key="4">
    <source>
        <dbReference type="ARBA" id="ARBA00022840"/>
    </source>
</evidence>
<keyword evidence="7" id="KW-0812">Transmembrane</keyword>
<protein>
    <submittedName>
        <fullName evidence="9">Serine/threonine protein kinase</fullName>
    </submittedName>
</protein>